<feature type="region of interest" description="Disordered" evidence="1">
    <location>
        <begin position="38"/>
        <end position="90"/>
    </location>
</feature>
<evidence type="ECO:0000313" key="3">
    <source>
        <dbReference type="EMBL" id="CAD6239320.1"/>
    </source>
</evidence>
<evidence type="ECO:0000313" key="4">
    <source>
        <dbReference type="Proteomes" id="UP000604825"/>
    </source>
</evidence>
<proteinExistence type="predicted"/>
<gene>
    <name evidence="3" type="ORF">NCGR_LOCUS26296</name>
</gene>
<dbReference type="EMBL" id="CAJGYO010000006">
    <property type="protein sequence ID" value="CAD6239320.1"/>
    <property type="molecule type" value="Genomic_DNA"/>
</dbReference>
<comment type="caution">
    <text evidence="3">The sequence shown here is derived from an EMBL/GenBank/DDBJ whole genome shotgun (WGS) entry which is preliminary data.</text>
</comment>
<keyword evidence="2" id="KW-1133">Transmembrane helix</keyword>
<organism evidence="3 4">
    <name type="scientific">Miscanthus lutarioriparius</name>
    <dbReference type="NCBI Taxonomy" id="422564"/>
    <lineage>
        <taxon>Eukaryota</taxon>
        <taxon>Viridiplantae</taxon>
        <taxon>Streptophyta</taxon>
        <taxon>Embryophyta</taxon>
        <taxon>Tracheophyta</taxon>
        <taxon>Spermatophyta</taxon>
        <taxon>Magnoliopsida</taxon>
        <taxon>Liliopsida</taxon>
        <taxon>Poales</taxon>
        <taxon>Poaceae</taxon>
        <taxon>PACMAD clade</taxon>
        <taxon>Panicoideae</taxon>
        <taxon>Andropogonodae</taxon>
        <taxon>Andropogoneae</taxon>
        <taxon>Saccharinae</taxon>
        <taxon>Miscanthus</taxon>
    </lineage>
</organism>
<keyword evidence="2" id="KW-0472">Membrane</keyword>
<reference evidence="3" key="1">
    <citation type="submission" date="2020-10" db="EMBL/GenBank/DDBJ databases">
        <authorList>
            <person name="Han B."/>
            <person name="Lu T."/>
            <person name="Zhao Q."/>
            <person name="Huang X."/>
            <person name="Zhao Y."/>
        </authorList>
    </citation>
    <scope>NUCLEOTIDE SEQUENCE</scope>
</reference>
<protein>
    <submittedName>
        <fullName evidence="3">Uncharacterized protein</fullName>
    </submittedName>
</protein>
<evidence type="ECO:0000256" key="1">
    <source>
        <dbReference type="SAM" id="MobiDB-lite"/>
    </source>
</evidence>
<dbReference type="OrthoDB" id="10513102at2759"/>
<keyword evidence="4" id="KW-1185">Reference proteome</keyword>
<name>A0A811P885_9POAL</name>
<evidence type="ECO:0000256" key="2">
    <source>
        <dbReference type="SAM" id="Phobius"/>
    </source>
</evidence>
<dbReference type="Proteomes" id="UP000604825">
    <property type="component" value="Unassembled WGS sequence"/>
</dbReference>
<sequence>MTRKRCSCLRFVYVITMILAVIVSSCYVIVDCSEVQAAQPDGGHDGWSPPPPRGGTVQHMCPDPEPECRHPGAPPPPPVAQPHREIGRSW</sequence>
<dbReference type="PROSITE" id="PS51257">
    <property type="entry name" value="PROKAR_LIPOPROTEIN"/>
    <property type="match status" value="1"/>
</dbReference>
<keyword evidence="2" id="KW-0812">Transmembrane</keyword>
<dbReference type="AlphaFoldDB" id="A0A811P885"/>
<feature type="transmembrane region" description="Helical" evidence="2">
    <location>
        <begin position="12"/>
        <end position="30"/>
    </location>
</feature>
<accession>A0A811P885</accession>